<protein>
    <submittedName>
        <fullName evidence="1">Uncharacterized protein</fullName>
    </submittedName>
</protein>
<evidence type="ECO:0000313" key="1">
    <source>
        <dbReference type="EMBL" id="AXG66684.1"/>
    </source>
</evidence>
<dbReference type="EMBL" id="MH460460">
    <property type="protein sequence ID" value="AXG66684.1"/>
    <property type="molecule type" value="Genomic_DNA"/>
</dbReference>
<evidence type="ECO:0000313" key="2">
    <source>
        <dbReference type="Proteomes" id="UP000263742"/>
    </source>
</evidence>
<proteinExistence type="predicted"/>
<gene>
    <name evidence="1" type="ORF">JA13_281</name>
</gene>
<accession>A0A384ZWS5</accession>
<organism evidence="1 2">
    <name type="scientific">Dickeya phage vB_DsoM_JA13</name>
    <dbReference type="NCBI Taxonomy" id="2283030"/>
    <lineage>
        <taxon>Viruses</taxon>
        <taxon>Duplodnaviria</taxon>
        <taxon>Heunggongvirae</taxon>
        <taxon>Uroviricota</taxon>
        <taxon>Caudoviricetes</taxon>
        <taxon>Salmondvirus</taxon>
        <taxon>Salmondvirus JA11</taxon>
    </lineage>
</organism>
<name>A0A384ZWS5_9CAUD</name>
<sequence>MAKMNRKKALDAMVKAHNEVQSNTLVRFQAEGMESSALFPHREEIINKIMRGVDPAVAIDDAIGAAIRLHRISLTSNTKVPSFRDLMDAEDLELLKSL</sequence>
<reference evidence="1 2" key="1">
    <citation type="journal article" date="2018" name="Front. Microbiol.">
        <title>Jumbo Bacteriophages Are Represented Within an Increasing Diversity of Environmental Viruses Infecting the Emerging Phytopathogen, Dickeya solani.</title>
        <authorList>
            <person name="Day A.W."/>
            <person name="Ahn J."/>
            <person name="Salmond G.P.C."/>
        </authorList>
    </citation>
    <scope>NUCLEOTIDE SEQUENCE [LARGE SCALE GENOMIC DNA]</scope>
</reference>
<dbReference type="Proteomes" id="UP000263742">
    <property type="component" value="Segment"/>
</dbReference>